<evidence type="ECO:0000313" key="1">
    <source>
        <dbReference type="EMBL" id="RCN59458.1"/>
    </source>
</evidence>
<comment type="caution">
    <text evidence="1">The sequence shown here is derived from an EMBL/GenBank/DDBJ whole genome shotgun (WGS) entry which is preliminary data.</text>
</comment>
<dbReference type="Proteomes" id="UP000253250">
    <property type="component" value="Unassembled WGS sequence"/>
</dbReference>
<dbReference type="SFLD" id="SFLDG00301">
    <property type="entry name" value="RuBisCO-like_proteins"/>
    <property type="match status" value="1"/>
</dbReference>
<dbReference type="Pfam" id="PF00016">
    <property type="entry name" value="RuBisCO_large"/>
    <property type="match status" value="1"/>
</dbReference>
<dbReference type="InterPro" id="IPR036376">
    <property type="entry name" value="RuBisCO_lsu_C_sf"/>
</dbReference>
<dbReference type="STRING" id="163359.A9R16_00720"/>
<dbReference type="Gene3D" id="3.20.20.110">
    <property type="entry name" value="Ribulose bisphosphate carboxylase, large subunit, C-terminal domain"/>
    <property type="match status" value="1"/>
</dbReference>
<sequence length="364" mass="38167">MVIATYRFPSGVDAGRQAEIIAIGQTLGSADARFAGREQALAACRGQVLEVRADGDGARAQVAFPAANTEYDIGTLLTMVFGKYSLAGPARLVDLRLPPDFGTRPRFGIAGLRARLGVAGRPLLMAIFKPALGLTAADHATLLRAVADTELDLVKDDEILGNLAQAPTRERLRACRPVIEAIRDRRGRDFLYAVNVTGRADTLLATARALVAEGANALLLNVLVYGYPMLEALARDPAIGVPIIAHPALAGALALAPDHGIDYALVLGRLMRHAGADVVLHPARFGSLPFSAADESRVITALTDSDDHWPAVFPGPSAGIKPAIVPALLADYGRDLVINAGSAIFDAATGPKAAVESFFAAMDA</sequence>
<dbReference type="InterPro" id="IPR036422">
    <property type="entry name" value="RuBisCO_lsu_N_sf"/>
</dbReference>
<dbReference type="InterPro" id="IPR033966">
    <property type="entry name" value="RuBisCO"/>
</dbReference>
<dbReference type="GO" id="GO:0016984">
    <property type="term" value="F:ribulose-bisphosphate carboxylase activity"/>
    <property type="evidence" value="ECO:0007669"/>
    <property type="project" value="InterPro"/>
</dbReference>
<proteinExistence type="predicted"/>
<gene>
    <name evidence="1" type="ORF">C4900_00370</name>
</gene>
<dbReference type="SUPFAM" id="SSF54966">
    <property type="entry name" value="RuBisCO, large subunit, small (N-terminal) domain"/>
    <property type="match status" value="1"/>
</dbReference>
<keyword evidence="2" id="KW-1185">Reference proteome</keyword>
<dbReference type="SUPFAM" id="SSF51649">
    <property type="entry name" value="RuBisCo, C-terminal domain"/>
    <property type="match status" value="1"/>
</dbReference>
<dbReference type="Gene3D" id="3.30.70.150">
    <property type="entry name" value="RuBisCO large subunit, N-terminal domain"/>
    <property type="match status" value="1"/>
</dbReference>
<protein>
    <submittedName>
        <fullName evidence="1">2,3-diketo-5-methylthiopentyl-1-phosphate enolase</fullName>
    </submittedName>
</protein>
<dbReference type="InterPro" id="IPR000685">
    <property type="entry name" value="RuBisCO_lsu_C"/>
</dbReference>
<dbReference type="OrthoDB" id="9770811at2"/>
<dbReference type="PANTHER" id="PTHR42704">
    <property type="entry name" value="RIBULOSE BISPHOSPHATE CARBOXYLASE"/>
    <property type="match status" value="1"/>
</dbReference>
<dbReference type="AlphaFoldDB" id="A0A1C2G2G0"/>
<dbReference type="EMBL" id="PSYR01000001">
    <property type="protein sequence ID" value="RCN59458.1"/>
    <property type="molecule type" value="Genomic_DNA"/>
</dbReference>
<accession>A0A1C2G2G0</accession>
<dbReference type="GO" id="GO:0000287">
    <property type="term" value="F:magnesium ion binding"/>
    <property type="evidence" value="ECO:0007669"/>
    <property type="project" value="InterPro"/>
</dbReference>
<evidence type="ECO:0000313" key="2">
    <source>
        <dbReference type="Proteomes" id="UP000253250"/>
    </source>
</evidence>
<dbReference type="PANTHER" id="PTHR42704:SF17">
    <property type="entry name" value="RIBULOSE BISPHOSPHATE CARBOXYLASE LARGE CHAIN"/>
    <property type="match status" value="1"/>
</dbReference>
<dbReference type="GO" id="GO:0015977">
    <property type="term" value="P:carbon fixation"/>
    <property type="evidence" value="ECO:0007669"/>
    <property type="project" value="InterPro"/>
</dbReference>
<name>A0A1C2G2G0_9GAMM</name>
<dbReference type="SFLD" id="SFLDS00014">
    <property type="entry name" value="RuBisCO"/>
    <property type="match status" value="1"/>
</dbReference>
<reference evidence="1 2" key="1">
    <citation type="submission" date="2018-02" db="EMBL/GenBank/DDBJ databases">
        <title>Insights into the biology of acidophilic members of the Acidiferrobacteraceae family derived from comparative genomic analyses.</title>
        <authorList>
            <person name="Issotta F."/>
            <person name="Thyssen C."/>
            <person name="Mena C."/>
            <person name="Moya A."/>
            <person name="Bellenberg S."/>
            <person name="Sproer C."/>
            <person name="Covarrubias P.C."/>
            <person name="Sand W."/>
            <person name="Quatrini R."/>
            <person name="Vera M."/>
        </authorList>
    </citation>
    <scope>NUCLEOTIDE SEQUENCE [LARGE SCALE GENOMIC DNA]</scope>
    <source>
        <strain evidence="2">m-1</strain>
    </source>
</reference>
<organism evidence="1 2">
    <name type="scientific">Acidiferrobacter thiooxydans</name>
    <dbReference type="NCBI Taxonomy" id="163359"/>
    <lineage>
        <taxon>Bacteria</taxon>
        <taxon>Pseudomonadati</taxon>
        <taxon>Pseudomonadota</taxon>
        <taxon>Gammaproteobacteria</taxon>
        <taxon>Acidiferrobacterales</taxon>
        <taxon>Acidiferrobacteraceae</taxon>
        <taxon>Acidiferrobacter</taxon>
    </lineage>
</organism>